<dbReference type="Proteomes" id="UP000031967">
    <property type="component" value="Unassembled WGS sequence"/>
</dbReference>
<keyword evidence="2" id="KW-1185">Reference proteome</keyword>
<accession>A0ABR5ACW6</accession>
<gene>
    <name evidence="1" type="ORF">SD70_24825</name>
</gene>
<name>A0ABR5ACW6_9BACL</name>
<protein>
    <recommendedName>
        <fullName evidence="3">HD domain-containing protein</fullName>
    </recommendedName>
</protein>
<reference evidence="1 2" key="1">
    <citation type="submission" date="2014-12" db="EMBL/GenBank/DDBJ databases">
        <title>Draft genome sequence of Paenibacillus kamchatkensis strain B-2647.</title>
        <authorList>
            <person name="Karlyshev A.V."/>
            <person name="Kudryashova E.B."/>
        </authorList>
    </citation>
    <scope>NUCLEOTIDE SEQUENCE [LARGE SCALE GENOMIC DNA]</scope>
    <source>
        <strain evidence="1 2">VKM B-2647</strain>
    </source>
</reference>
<organism evidence="1 2">
    <name type="scientific">Gordoniibacillus kamchatkensis</name>
    <dbReference type="NCBI Taxonomy" id="1590651"/>
    <lineage>
        <taxon>Bacteria</taxon>
        <taxon>Bacillati</taxon>
        <taxon>Bacillota</taxon>
        <taxon>Bacilli</taxon>
        <taxon>Bacillales</taxon>
        <taxon>Paenibacillaceae</taxon>
        <taxon>Gordoniibacillus</taxon>
    </lineage>
</organism>
<comment type="caution">
    <text evidence="1">The sequence shown here is derived from an EMBL/GenBank/DDBJ whole genome shotgun (WGS) entry which is preliminary data.</text>
</comment>
<sequence length="144" mass="17186">MEFDQKFFVGYLQELQNHLFPDQLIEDIIAMVDNHHQARRFVAMYLLQDRETFHHYFERRKEFGIGGIVDTVISALFHDTNKKPAKQVLIDLLGISEEMIHTRVEGYAIKEFNKDLNSFLFFWRKRTGKIEEMVDKLKQQSFDA</sequence>
<evidence type="ECO:0000313" key="1">
    <source>
        <dbReference type="EMBL" id="KIL38678.1"/>
    </source>
</evidence>
<proteinExistence type="predicted"/>
<evidence type="ECO:0008006" key="3">
    <source>
        <dbReference type="Google" id="ProtNLM"/>
    </source>
</evidence>
<evidence type="ECO:0000313" key="2">
    <source>
        <dbReference type="Proteomes" id="UP000031967"/>
    </source>
</evidence>
<dbReference type="EMBL" id="JXAK01000054">
    <property type="protein sequence ID" value="KIL38678.1"/>
    <property type="molecule type" value="Genomic_DNA"/>
</dbReference>
<dbReference type="RefSeq" id="WP_041050646.1">
    <property type="nucleotide sequence ID" value="NZ_JXAK01000054.1"/>
</dbReference>